<dbReference type="AlphaFoldDB" id="A0A2I1FZP9"/>
<gene>
    <name evidence="2" type="ORF">RhiirA4_453117</name>
</gene>
<sequence>MLQEIISNRLIFNIDEERETHDAKPNKVVYAELFRLSKKVIDSAIKADMYQELSDMFKTFLYEIQTKINENQQTNEDYITYVNNPNITKCKGCPPKRVAKGIGAEDANSTDIILQLARLRCLRDRWVVRLLEALLE</sequence>
<dbReference type="VEuPathDB" id="FungiDB:RhiirA1_480311"/>
<dbReference type="InterPro" id="IPR032734">
    <property type="entry name" value="DCAF15_WD40"/>
</dbReference>
<reference evidence="2 3" key="1">
    <citation type="submission" date="2015-10" db="EMBL/GenBank/DDBJ databases">
        <title>Genome analyses suggest a sexual origin of heterokaryosis in a supposedly ancient asexual fungus.</title>
        <authorList>
            <person name="Ropars J."/>
            <person name="Sedzielewska K."/>
            <person name="Noel J."/>
            <person name="Charron P."/>
            <person name="Farinelli L."/>
            <person name="Marton T."/>
            <person name="Kruger M."/>
            <person name="Pelin A."/>
            <person name="Brachmann A."/>
            <person name="Corradi N."/>
        </authorList>
    </citation>
    <scope>NUCLEOTIDE SEQUENCE [LARGE SCALE GENOMIC DNA]</scope>
    <source>
        <strain evidence="2 3">A4</strain>
    </source>
</reference>
<evidence type="ECO:0000259" key="1">
    <source>
        <dbReference type="Pfam" id="PF14939"/>
    </source>
</evidence>
<keyword evidence="3" id="KW-1185">Reference proteome</keyword>
<accession>A0A2I1FZP9</accession>
<evidence type="ECO:0000313" key="3">
    <source>
        <dbReference type="Proteomes" id="UP000234323"/>
    </source>
</evidence>
<dbReference type="EMBL" id="LLXI01000079">
    <property type="protein sequence ID" value="PKY39847.1"/>
    <property type="molecule type" value="Genomic_DNA"/>
</dbReference>
<proteinExistence type="predicted"/>
<dbReference type="Pfam" id="PF14939">
    <property type="entry name" value="DCAF15_WD40"/>
    <property type="match status" value="1"/>
</dbReference>
<evidence type="ECO:0000313" key="2">
    <source>
        <dbReference type="EMBL" id="PKY39847.1"/>
    </source>
</evidence>
<comment type="caution">
    <text evidence="2">The sequence shown here is derived from an EMBL/GenBank/DDBJ whole genome shotgun (WGS) entry which is preliminary data.</text>
</comment>
<dbReference type="OrthoDB" id="2448056at2759"/>
<dbReference type="Proteomes" id="UP000234323">
    <property type="component" value="Unassembled WGS sequence"/>
</dbReference>
<organism evidence="2 3">
    <name type="scientific">Rhizophagus irregularis</name>
    <dbReference type="NCBI Taxonomy" id="588596"/>
    <lineage>
        <taxon>Eukaryota</taxon>
        <taxon>Fungi</taxon>
        <taxon>Fungi incertae sedis</taxon>
        <taxon>Mucoromycota</taxon>
        <taxon>Glomeromycotina</taxon>
        <taxon>Glomeromycetes</taxon>
        <taxon>Glomerales</taxon>
        <taxon>Glomeraceae</taxon>
        <taxon>Rhizophagus</taxon>
    </lineage>
</organism>
<protein>
    <recommendedName>
        <fullName evidence="1">DDB1- and CUL4-associated factor 15 WD40 repeat-containing domain-containing protein</fullName>
    </recommendedName>
</protein>
<name>A0A2I1FZP9_9GLOM</name>
<feature type="domain" description="DDB1- and CUL4-associated factor 15 WD40 repeat-containing" evidence="1">
    <location>
        <begin position="26"/>
        <end position="127"/>
    </location>
</feature>